<dbReference type="AlphaFoldDB" id="A0A2N5GSL9"/>
<dbReference type="Gene3D" id="3.10.180.10">
    <property type="entry name" value="2,3-Dihydroxybiphenyl 1,2-Dioxygenase, domain 1"/>
    <property type="match status" value="1"/>
</dbReference>
<dbReference type="RefSeq" id="WP_101575180.1">
    <property type="nucleotide sequence ID" value="NZ_PGVA01000001.1"/>
</dbReference>
<evidence type="ECO:0000313" key="2">
    <source>
        <dbReference type="EMBL" id="PLR86770.1"/>
    </source>
</evidence>
<keyword evidence="5" id="KW-1185">Reference proteome</keyword>
<dbReference type="EMBL" id="PGVD01000056">
    <property type="protein sequence ID" value="PLR92769.1"/>
    <property type="molecule type" value="Genomic_DNA"/>
</dbReference>
<evidence type="ECO:0000313" key="4">
    <source>
        <dbReference type="Proteomes" id="UP000234951"/>
    </source>
</evidence>
<dbReference type="Proteomes" id="UP000235114">
    <property type="component" value="Unassembled WGS sequence"/>
</dbReference>
<dbReference type="EMBL" id="PGVA01000001">
    <property type="protein sequence ID" value="PLR86770.1"/>
    <property type="molecule type" value="Genomic_DNA"/>
</dbReference>
<dbReference type="PANTHER" id="PTHR40265">
    <property type="entry name" value="BLL2707 PROTEIN"/>
    <property type="match status" value="1"/>
</dbReference>
<feature type="domain" description="Glyoxalase-like" evidence="1">
    <location>
        <begin position="6"/>
        <end position="196"/>
    </location>
</feature>
<evidence type="ECO:0000259" key="1">
    <source>
        <dbReference type="Pfam" id="PF13468"/>
    </source>
</evidence>
<name>A0A2N5GSL9_9BACI</name>
<organism evidence="2 4">
    <name type="scientific">Bacillus canaveralius</name>
    <dbReference type="NCBI Taxonomy" id="1403243"/>
    <lineage>
        <taxon>Bacteria</taxon>
        <taxon>Bacillati</taxon>
        <taxon>Bacillota</taxon>
        <taxon>Bacilli</taxon>
        <taxon>Bacillales</taxon>
        <taxon>Bacillaceae</taxon>
        <taxon>Bacillus</taxon>
    </lineage>
</organism>
<reference evidence="3 5" key="2">
    <citation type="submission" date="2017-12" db="EMBL/GenBank/DDBJ databases">
        <title>Comparative Functional Genomics of Dry Heat Resistant strains isolated from the Viking Spacecraft.</title>
        <authorList>
            <person name="Seuylemezian A."/>
            <person name="Cooper K."/>
            <person name="Vaishampayan P."/>
        </authorList>
    </citation>
    <scope>NUCLEOTIDE SEQUENCE [LARGE SCALE GENOMIC DNA]</scope>
    <source>
        <strain evidence="3 5">ATCC 29669</strain>
    </source>
</reference>
<dbReference type="Proteomes" id="UP000234951">
    <property type="component" value="Unassembled WGS sequence"/>
</dbReference>
<protein>
    <submittedName>
        <fullName evidence="2">VOC family protein</fullName>
    </submittedName>
</protein>
<proteinExistence type="predicted"/>
<sequence>MTTLHWDHTVHYVNDLENAIEMFKENGLIAFKGGSHKQWGTYNALSYFGLTYIEFLAIENRELVVKADPSNVVVKDAIKMLPANEAFSRVAIRTDDIEDTAATLKANGLKLSPIIDGKRLNTLGQLIEWRMMTIEGDFQGLVYPFVIQWKGSDEDRLENLTASGIIQPHSAGDVSLDQAVFHVQDPAAVAAHWQMLFGLSVIETGDSSVTLGISGKSFIFKQGAANQLTQLVFNTDANDLKGKTIKIGEAEYVF</sequence>
<accession>A0A2N5GSL9</accession>
<dbReference type="InterPro" id="IPR029068">
    <property type="entry name" value="Glyas_Bleomycin-R_OHBP_Dase"/>
</dbReference>
<dbReference type="InterPro" id="IPR025870">
    <property type="entry name" value="Glyoxalase-like_dom"/>
</dbReference>
<dbReference type="PANTHER" id="PTHR40265:SF1">
    <property type="entry name" value="GLYOXALASE-LIKE DOMAIN-CONTAINING PROTEIN"/>
    <property type="match status" value="1"/>
</dbReference>
<evidence type="ECO:0000313" key="3">
    <source>
        <dbReference type="EMBL" id="PLR92769.1"/>
    </source>
</evidence>
<reference evidence="2 4" key="1">
    <citation type="submission" date="2017-11" db="EMBL/GenBank/DDBJ databases">
        <title>Comparitive Functional Genomics of Dry Heat Resistant strains isolated from the Viking Spacecraft.</title>
        <authorList>
            <person name="Seuylemezian A."/>
            <person name="Cooper K."/>
            <person name="Vaishampayan P."/>
        </authorList>
    </citation>
    <scope>NUCLEOTIDE SEQUENCE [LARGE SCALE GENOMIC DNA]</scope>
    <source>
        <strain evidence="2 4">M4.6</strain>
    </source>
</reference>
<dbReference type="OrthoDB" id="9111355at2"/>
<evidence type="ECO:0000313" key="5">
    <source>
        <dbReference type="Proteomes" id="UP000235114"/>
    </source>
</evidence>
<gene>
    <name evidence="2" type="ORF">CU635_00285</name>
    <name evidence="3" type="ORF">CVD25_18220</name>
</gene>
<dbReference type="Pfam" id="PF13468">
    <property type="entry name" value="Glyoxalase_3"/>
    <property type="match status" value="1"/>
</dbReference>
<comment type="caution">
    <text evidence="2">The sequence shown here is derived from an EMBL/GenBank/DDBJ whole genome shotgun (WGS) entry which is preliminary data.</text>
</comment>
<dbReference type="SUPFAM" id="SSF54593">
    <property type="entry name" value="Glyoxalase/Bleomycin resistance protein/Dihydroxybiphenyl dioxygenase"/>
    <property type="match status" value="1"/>
</dbReference>